<dbReference type="Proteomes" id="UP000005019">
    <property type="component" value="Unassembled WGS sequence"/>
</dbReference>
<keyword evidence="6" id="KW-1185">Reference proteome</keyword>
<feature type="active site" description="Tele-phosphohistidine intermediate" evidence="3">
    <location>
        <position position="12"/>
    </location>
</feature>
<reference evidence="5 6" key="1">
    <citation type="journal article" date="2011" name="J. Bacteriol.">
        <title>Genome sequence of Methyloversatilis universalis FAM5T, a methylotrophic representative of the order Rhodocyclales.</title>
        <authorList>
            <person name="Kittichotirat W."/>
            <person name="Good N.M."/>
            <person name="Hall R."/>
            <person name="Bringel F."/>
            <person name="Lajus A."/>
            <person name="Medigue C."/>
            <person name="Smalley N.E."/>
            <person name="Beck D."/>
            <person name="Bumgarner R."/>
            <person name="Vuilleumier S."/>
            <person name="Kalyuzhnaya M.G."/>
        </authorList>
    </citation>
    <scope>NUCLEOTIDE SEQUENCE [LARGE SCALE GENOMIC DNA]</scope>
    <source>
        <strain evidence="6">ATCC BAA-1314 / JCM 13912 / FAM5</strain>
    </source>
</reference>
<dbReference type="OrthoDB" id="9783269at2"/>
<feature type="active site" description="Proton donor/acceptor" evidence="3">
    <location>
        <position position="85"/>
    </location>
</feature>
<dbReference type="InterPro" id="IPR001345">
    <property type="entry name" value="PG/BPGM_mutase_AS"/>
</dbReference>
<dbReference type="PANTHER" id="PTHR48100:SF1">
    <property type="entry name" value="HISTIDINE PHOSPHATASE FAMILY PROTEIN-RELATED"/>
    <property type="match status" value="1"/>
</dbReference>
<dbReference type="AlphaFoldDB" id="F5RD11"/>
<dbReference type="eggNOG" id="COG0406">
    <property type="taxonomic scope" value="Bacteria"/>
</dbReference>
<evidence type="ECO:0000256" key="3">
    <source>
        <dbReference type="PIRSR" id="PIRSR613078-1"/>
    </source>
</evidence>
<dbReference type="Gene3D" id="3.40.50.1240">
    <property type="entry name" value="Phosphoglycerate mutase-like"/>
    <property type="match status" value="1"/>
</dbReference>
<comment type="caution">
    <text evidence="5">The sequence shown here is derived from an EMBL/GenBank/DDBJ whole genome shotgun (WGS) entry which is preliminary data.</text>
</comment>
<protein>
    <submittedName>
        <fullName evidence="5">Phosphoglycerate mutase 2</fullName>
    </submittedName>
</protein>
<dbReference type="RefSeq" id="WP_008061539.1">
    <property type="nucleotide sequence ID" value="NZ_AFHG01000049.1"/>
</dbReference>
<organism evidence="5 6">
    <name type="scientific">Methyloversatilis universalis (strain ATCC BAA-1314 / DSM 25237 / JCM 13912 / CCUG 52030 / FAM5)</name>
    <dbReference type="NCBI Taxonomy" id="1000565"/>
    <lineage>
        <taxon>Bacteria</taxon>
        <taxon>Pseudomonadati</taxon>
        <taxon>Pseudomonadota</taxon>
        <taxon>Betaproteobacteria</taxon>
        <taxon>Nitrosomonadales</taxon>
        <taxon>Sterolibacteriaceae</taxon>
        <taxon>Methyloversatilis</taxon>
    </lineage>
</organism>
<dbReference type="SUPFAM" id="SSF53254">
    <property type="entry name" value="Phosphoglycerate mutase-like"/>
    <property type="match status" value="1"/>
</dbReference>
<dbReference type="InterPro" id="IPR029033">
    <property type="entry name" value="His_PPase_superfam"/>
</dbReference>
<dbReference type="InterPro" id="IPR050275">
    <property type="entry name" value="PGM_Phosphatase"/>
</dbReference>
<dbReference type="STRING" id="1000565.METUNv1_02168"/>
<feature type="binding site" evidence="4">
    <location>
        <begin position="11"/>
        <end position="18"/>
    </location>
    <ligand>
        <name>substrate</name>
    </ligand>
</feature>
<dbReference type="GO" id="GO:0016791">
    <property type="term" value="F:phosphatase activity"/>
    <property type="evidence" value="ECO:0007669"/>
    <property type="project" value="TreeGrafter"/>
</dbReference>
<accession>F5RD11</accession>
<dbReference type="PANTHER" id="PTHR48100">
    <property type="entry name" value="BROAD-SPECIFICITY PHOSPHATASE YOR283W-RELATED"/>
    <property type="match status" value="1"/>
</dbReference>
<name>F5RD11_METUF</name>
<proteinExistence type="predicted"/>
<dbReference type="GO" id="GO:0005737">
    <property type="term" value="C:cytoplasm"/>
    <property type="evidence" value="ECO:0007669"/>
    <property type="project" value="TreeGrafter"/>
</dbReference>
<feature type="binding site" evidence="4">
    <location>
        <position position="61"/>
    </location>
    <ligand>
        <name>substrate</name>
    </ligand>
</feature>
<dbReference type="PROSITE" id="PS00175">
    <property type="entry name" value="PG_MUTASE"/>
    <property type="match status" value="1"/>
</dbReference>
<dbReference type="CDD" id="cd07067">
    <property type="entry name" value="HP_PGM_like"/>
    <property type="match status" value="1"/>
</dbReference>
<dbReference type="Pfam" id="PF00300">
    <property type="entry name" value="His_Phos_1"/>
    <property type="match status" value="1"/>
</dbReference>
<evidence type="ECO:0000256" key="1">
    <source>
        <dbReference type="ARBA" id="ARBA00023152"/>
    </source>
</evidence>
<dbReference type="SMART" id="SM00855">
    <property type="entry name" value="PGAM"/>
    <property type="match status" value="1"/>
</dbReference>
<evidence type="ECO:0000256" key="2">
    <source>
        <dbReference type="ARBA" id="ARBA00023235"/>
    </source>
</evidence>
<dbReference type="InterPro" id="IPR013078">
    <property type="entry name" value="His_Pase_superF_clade-1"/>
</dbReference>
<evidence type="ECO:0000256" key="4">
    <source>
        <dbReference type="PIRSR" id="PIRSR613078-2"/>
    </source>
</evidence>
<feature type="binding site" evidence="4">
    <location>
        <begin position="85"/>
        <end position="88"/>
    </location>
    <ligand>
        <name>substrate</name>
    </ligand>
</feature>
<keyword evidence="1" id="KW-0324">Glycolysis</keyword>
<gene>
    <name evidence="5" type="ORF">METUNv1_02168</name>
</gene>
<dbReference type="EMBL" id="AFHG01000049">
    <property type="protein sequence ID" value="EGK71662.1"/>
    <property type="molecule type" value="Genomic_DNA"/>
</dbReference>
<evidence type="ECO:0000313" key="6">
    <source>
        <dbReference type="Proteomes" id="UP000005019"/>
    </source>
</evidence>
<sequence length="214" mass="23912">MTATTRICLVRHGETTWNVDRRVQGQIDIPLNDHGLKQAQATAQALLGERIDHLYGSDLGRAWVTAGRIAVPRGQAVMPEPLLRERHYGAFQGLTYGEARERHPDIFQRFEAREPALRFPGDTGESLIQFDARIWGLVEALRARHAGHTLLLVTHGGVLDIVARRVRGLPLTGKRDFDIANCALNWIAHDAGGWRIERWGDVTHLDGTLDELPA</sequence>
<keyword evidence="2" id="KW-0413">Isomerase</keyword>
<evidence type="ECO:0000313" key="5">
    <source>
        <dbReference type="EMBL" id="EGK71662.1"/>
    </source>
</evidence>